<keyword evidence="3" id="KW-1185">Reference proteome</keyword>
<reference evidence="2" key="1">
    <citation type="submission" date="2022-03" db="EMBL/GenBank/DDBJ databases">
        <authorList>
            <person name="Martin H S."/>
        </authorList>
    </citation>
    <scope>NUCLEOTIDE SEQUENCE</scope>
</reference>
<protein>
    <submittedName>
        <fullName evidence="2">Uncharacterized protein</fullName>
    </submittedName>
</protein>
<evidence type="ECO:0000256" key="1">
    <source>
        <dbReference type="SAM" id="MobiDB-lite"/>
    </source>
</evidence>
<gene>
    <name evidence="2" type="ORF">IPOD504_LOCUS6899</name>
</gene>
<dbReference type="EMBL" id="OW152831">
    <property type="protein sequence ID" value="CAH2049535.1"/>
    <property type="molecule type" value="Genomic_DNA"/>
</dbReference>
<organism evidence="2 3">
    <name type="scientific">Iphiclides podalirius</name>
    <name type="common">scarce swallowtail</name>
    <dbReference type="NCBI Taxonomy" id="110791"/>
    <lineage>
        <taxon>Eukaryota</taxon>
        <taxon>Metazoa</taxon>
        <taxon>Ecdysozoa</taxon>
        <taxon>Arthropoda</taxon>
        <taxon>Hexapoda</taxon>
        <taxon>Insecta</taxon>
        <taxon>Pterygota</taxon>
        <taxon>Neoptera</taxon>
        <taxon>Endopterygota</taxon>
        <taxon>Lepidoptera</taxon>
        <taxon>Glossata</taxon>
        <taxon>Ditrysia</taxon>
        <taxon>Papilionoidea</taxon>
        <taxon>Papilionidae</taxon>
        <taxon>Papilioninae</taxon>
        <taxon>Iphiclides</taxon>
    </lineage>
</organism>
<feature type="region of interest" description="Disordered" evidence="1">
    <location>
        <begin position="106"/>
        <end position="132"/>
    </location>
</feature>
<evidence type="ECO:0000313" key="2">
    <source>
        <dbReference type="EMBL" id="CAH2049535.1"/>
    </source>
</evidence>
<sequence length="132" mass="14867">MDLARGDFRSELENASIDRVKLSLFQECRRRFAQRNRIPYLKTSPSARRVPGRSIRALTLAHPRLTRSSCGDESPPPTPPFISHTPHPFAPAKGYTRAQGFCGTTCPLSPRKGSRNPSFTRVPLHKFHTRGE</sequence>
<feature type="compositionally biased region" description="Basic residues" evidence="1">
    <location>
        <begin position="123"/>
        <end position="132"/>
    </location>
</feature>
<name>A0ABN8IAL0_9NEOP</name>
<evidence type="ECO:0000313" key="3">
    <source>
        <dbReference type="Proteomes" id="UP000837857"/>
    </source>
</evidence>
<accession>A0ABN8IAL0</accession>
<feature type="non-terminal residue" evidence="2">
    <location>
        <position position="1"/>
    </location>
</feature>
<feature type="region of interest" description="Disordered" evidence="1">
    <location>
        <begin position="61"/>
        <end position="90"/>
    </location>
</feature>
<dbReference type="Proteomes" id="UP000837857">
    <property type="component" value="Chromosome 19"/>
</dbReference>
<proteinExistence type="predicted"/>